<dbReference type="Proteomes" id="UP000052268">
    <property type="component" value="Unassembled WGS sequence"/>
</dbReference>
<accession>A0A0J7Y7K7</accession>
<name>A0A0J7Y7K7_9SPHN</name>
<protein>
    <submittedName>
        <fullName evidence="2">Uncharacterized protein</fullName>
    </submittedName>
</protein>
<organism evidence="2 3">
    <name type="scientific">Novosphingobium barchaimii LL02</name>
    <dbReference type="NCBI Taxonomy" id="1114963"/>
    <lineage>
        <taxon>Bacteria</taxon>
        <taxon>Pseudomonadati</taxon>
        <taxon>Pseudomonadota</taxon>
        <taxon>Alphaproteobacteria</taxon>
        <taxon>Sphingomonadales</taxon>
        <taxon>Sphingomonadaceae</taxon>
        <taxon>Novosphingobium</taxon>
    </lineage>
</organism>
<dbReference type="PATRIC" id="fig|1114963.3.peg.672"/>
<sequence>MITAGPAQARTDPADKASPSFSCASAQSTVEKAICADPALAAADRDMAALFALARQSAFGSGPSNELVTQRQTLKDMRDCEKTVGTVLMSKCLAAIYRNRNGELATAVLMRAPETALPILRRVDAGFAPVLEATALWAGEPVNAKWSAPERMAKKKRIMALLQPYLTKLRTNEDQSFGWSILSNPGVSAPTVARIEDIFLSDRHFAALLNVLGPYLPEDSGTVITRTLPCAAIVRHPALLEATDSVFGSTMDNFVLRSDCEQTLPPAPALSALDSKINDTWPKCEGTIRFAAYRSYGNALSAARLGRTDHAGAPDAAAPNRVSLAEIDAARRELVRYYATYLGKSSSDATITANDAIAALLSAAHSCGT</sequence>
<evidence type="ECO:0000256" key="1">
    <source>
        <dbReference type="SAM" id="MobiDB-lite"/>
    </source>
</evidence>
<keyword evidence="3" id="KW-1185">Reference proteome</keyword>
<dbReference type="AlphaFoldDB" id="A0A0J7Y7K7"/>
<feature type="region of interest" description="Disordered" evidence="1">
    <location>
        <begin position="1"/>
        <end position="21"/>
    </location>
</feature>
<gene>
    <name evidence="2" type="ORF">V474_08855</name>
</gene>
<comment type="caution">
    <text evidence="2">The sequence shown here is derived from an EMBL/GenBank/DDBJ whole genome shotgun (WGS) entry which is preliminary data.</text>
</comment>
<evidence type="ECO:0000313" key="2">
    <source>
        <dbReference type="EMBL" id="KMS59313.1"/>
    </source>
</evidence>
<proteinExistence type="predicted"/>
<dbReference type="EMBL" id="JACU01000002">
    <property type="protein sequence ID" value="KMS59313.1"/>
    <property type="molecule type" value="Genomic_DNA"/>
</dbReference>
<evidence type="ECO:0000313" key="3">
    <source>
        <dbReference type="Proteomes" id="UP000052268"/>
    </source>
</evidence>
<reference evidence="2 3" key="1">
    <citation type="journal article" date="2015" name="G3 (Bethesda)">
        <title>Insights into Ongoing Evolution of the Hexachlorocyclohexane Catabolic Pathway from Comparative Genomics of Ten Sphingomonadaceae Strains.</title>
        <authorList>
            <person name="Pearce S.L."/>
            <person name="Oakeshott J.G."/>
            <person name="Pandey G."/>
        </authorList>
    </citation>
    <scope>NUCLEOTIDE SEQUENCE [LARGE SCALE GENOMIC DNA]</scope>
    <source>
        <strain evidence="2 3">LL02</strain>
    </source>
</reference>